<proteinExistence type="predicted"/>
<organism evidence="1">
    <name type="scientific">Pseudomonas marincola</name>
    <dbReference type="NCBI Taxonomy" id="437900"/>
    <lineage>
        <taxon>Bacteria</taxon>
        <taxon>Pseudomonadati</taxon>
        <taxon>Pseudomonadota</taxon>
        <taxon>Gammaproteobacteria</taxon>
        <taxon>Pseudomonadales</taxon>
        <taxon>Pseudomonadaceae</taxon>
        <taxon>Pseudomonas</taxon>
    </lineage>
</organism>
<reference evidence="1" key="1">
    <citation type="submission" date="2019-02" db="EMBL/GenBank/DDBJ databases">
        <authorList>
            <consortium name="Genoscope - CEA"/>
            <person name="William W."/>
        </authorList>
    </citation>
    <scope>NUCLEOTIDE SEQUENCE [LARGE SCALE GENOMIC DNA]</scope>
    <source>
        <strain evidence="1">YSy11</strain>
    </source>
</reference>
<protein>
    <submittedName>
        <fullName evidence="1">Uncharacterized protein</fullName>
    </submittedName>
</protein>
<accession>A0A1I7CA95</accession>
<dbReference type="RefSeq" id="WP_069899983.1">
    <property type="nucleotide sequence ID" value="NZ_FPBC01000007.1"/>
</dbReference>
<evidence type="ECO:0000313" key="1">
    <source>
        <dbReference type="EMBL" id="VEV96569.1"/>
    </source>
</evidence>
<dbReference type="EMBL" id="LR215729">
    <property type="protein sequence ID" value="VEV96569.1"/>
    <property type="molecule type" value="Genomic_DNA"/>
</dbReference>
<gene>
    <name evidence="1" type="ORF">PMYSY11_1522</name>
</gene>
<name>A0A1I7CA95_9PSED</name>
<dbReference type="AlphaFoldDB" id="A0A1I7CA95"/>
<sequence length="221" mass="24511">MSHVPSLAVRLLTAKQGKTPLMFKRVLLRSMSTRQAASAVAQLSVDAFREIALYESVERVARLAAHLDPETVRNAYLNMPDSFHLKLTRELCSKQEFSAAAGFADLLTGMQLKVLFFAINSVSHVVQVIKYMKNELLVVESIRNCSTSYLRQLTEEAVKLGDVDASANLLGMLPMQRQVDVCAKLSPAILIPLMPQLLPINDHELSRHLPPKLMDALFGAI</sequence>